<feature type="transmembrane region" description="Helical" evidence="8">
    <location>
        <begin position="1359"/>
        <end position="1380"/>
    </location>
</feature>
<feature type="repeat" description="ANK" evidence="6">
    <location>
        <begin position="1164"/>
        <end position="1196"/>
    </location>
</feature>
<feature type="repeat" description="ANK" evidence="6">
    <location>
        <begin position="206"/>
        <end position="238"/>
    </location>
</feature>
<dbReference type="Gene3D" id="1.25.40.20">
    <property type="entry name" value="Ankyrin repeat-containing domain"/>
    <property type="match status" value="9"/>
</dbReference>
<feature type="repeat" description="ANK" evidence="6">
    <location>
        <begin position="742"/>
        <end position="774"/>
    </location>
</feature>
<organism evidence="9 10">
    <name type="scientific">Daphnia magna</name>
    <dbReference type="NCBI Taxonomy" id="35525"/>
    <lineage>
        <taxon>Eukaryota</taxon>
        <taxon>Metazoa</taxon>
        <taxon>Ecdysozoa</taxon>
        <taxon>Arthropoda</taxon>
        <taxon>Crustacea</taxon>
        <taxon>Branchiopoda</taxon>
        <taxon>Diplostraca</taxon>
        <taxon>Cladocera</taxon>
        <taxon>Anomopoda</taxon>
        <taxon>Daphniidae</taxon>
        <taxon>Daphnia</taxon>
    </lineage>
</organism>
<dbReference type="Pfam" id="PF12796">
    <property type="entry name" value="Ank_2"/>
    <property type="match status" value="9"/>
</dbReference>
<evidence type="ECO:0000256" key="8">
    <source>
        <dbReference type="SAM" id="Phobius"/>
    </source>
</evidence>
<dbReference type="EMBL" id="JAOYFB010000003">
    <property type="protein sequence ID" value="KAK4011957.1"/>
    <property type="molecule type" value="Genomic_DNA"/>
</dbReference>
<feature type="repeat" description="ANK" evidence="6">
    <location>
        <begin position="909"/>
        <end position="941"/>
    </location>
</feature>
<keyword evidence="2" id="KW-0677">Repeat</keyword>
<reference evidence="9 10" key="1">
    <citation type="journal article" date="2023" name="Nucleic Acids Res.">
        <title>The hologenome of Daphnia magna reveals possible DNA methylation and microbiome-mediated evolution of the host genome.</title>
        <authorList>
            <person name="Chaturvedi A."/>
            <person name="Li X."/>
            <person name="Dhandapani V."/>
            <person name="Marshall H."/>
            <person name="Kissane S."/>
            <person name="Cuenca-Cambronero M."/>
            <person name="Asole G."/>
            <person name="Calvet F."/>
            <person name="Ruiz-Romero M."/>
            <person name="Marangio P."/>
            <person name="Guigo R."/>
            <person name="Rago D."/>
            <person name="Mirbahai L."/>
            <person name="Eastwood N."/>
            <person name="Colbourne J.K."/>
            <person name="Zhou J."/>
            <person name="Mallon E."/>
            <person name="Orsini L."/>
        </authorList>
    </citation>
    <scope>NUCLEOTIDE SEQUENCE [LARGE SCALE GENOMIC DNA]</scope>
    <source>
        <strain evidence="9">LRV0_1</strain>
    </source>
</reference>
<dbReference type="PANTHER" id="PTHR24198:SF165">
    <property type="entry name" value="ANKYRIN REPEAT-CONTAINING PROTEIN-RELATED"/>
    <property type="match status" value="1"/>
</dbReference>
<feature type="repeat" description="ANK" evidence="6">
    <location>
        <begin position="513"/>
        <end position="545"/>
    </location>
</feature>
<dbReference type="SUPFAM" id="SSF48403">
    <property type="entry name" value="Ankyrin repeat"/>
    <property type="match status" value="4"/>
</dbReference>
<feature type="region of interest" description="Disordered" evidence="7">
    <location>
        <begin position="52"/>
        <end position="152"/>
    </location>
</feature>
<dbReference type="PANTHER" id="PTHR24198">
    <property type="entry name" value="ANKYRIN REPEAT AND PROTEIN KINASE DOMAIN-CONTAINING PROTEIN"/>
    <property type="match status" value="1"/>
</dbReference>
<feature type="transmembrane region" description="Helical" evidence="8">
    <location>
        <begin position="1426"/>
        <end position="1445"/>
    </location>
</feature>
<evidence type="ECO:0000256" key="1">
    <source>
        <dbReference type="ARBA" id="ARBA00022448"/>
    </source>
</evidence>
<dbReference type="InterPro" id="IPR002110">
    <property type="entry name" value="Ankyrin_rpt"/>
</dbReference>
<keyword evidence="1" id="KW-0813">Transport</keyword>
<keyword evidence="8" id="KW-1133">Transmembrane helix</keyword>
<evidence type="ECO:0008006" key="11">
    <source>
        <dbReference type="Google" id="ProtNLM"/>
    </source>
</evidence>
<evidence type="ECO:0000256" key="7">
    <source>
        <dbReference type="SAM" id="MobiDB-lite"/>
    </source>
</evidence>
<evidence type="ECO:0000313" key="10">
    <source>
        <dbReference type="Proteomes" id="UP001234178"/>
    </source>
</evidence>
<dbReference type="Proteomes" id="UP001234178">
    <property type="component" value="Unassembled WGS sequence"/>
</dbReference>
<feature type="transmembrane region" description="Helical" evidence="8">
    <location>
        <begin position="1609"/>
        <end position="1631"/>
    </location>
</feature>
<keyword evidence="10" id="KW-1185">Reference proteome</keyword>
<evidence type="ECO:0000256" key="5">
    <source>
        <dbReference type="ARBA" id="ARBA00023303"/>
    </source>
</evidence>
<dbReference type="PRINTS" id="PR01415">
    <property type="entry name" value="ANKYRIN"/>
</dbReference>
<feature type="repeat" description="ANK" evidence="6">
    <location>
        <begin position="1131"/>
        <end position="1163"/>
    </location>
</feature>
<feature type="repeat" description="ANK" evidence="6">
    <location>
        <begin position="842"/>
        <end position="874"/>
    </location>
</feature>
<dbReference type="InterPro" id="IPR036770">
    <property type="entry name" value="Ankyrin_rpt-contain_sf"/>
</dbReference>
<feature type="repeat" description="ANK" evidence="6">
    <location>
        <begin position="547"/>
        <end position="581"/>
    </location>
</feature>
<feature type="compositionally biased region" description="Low complexity" evidence="7">
    <location>
        <begin position="67"/>
        <end position="76"/>
    </location>
</feature>
<keyword evidence="4" id="KW-0406">Ion transport</keyword>
<accession>A0ABQ9ZGA7</accession>
<dbReference type="PROSITE" id="PS50297">
    <property type="entry name" value="ANK_REP_REGION"/>
    <property type="match status" value="15"/>
</dbReference>
<dbReference type="SMART" id="SM00248">
    <property type="entry name" value="ANK"/>
    <property type="match status" value="29"/>
</dbReference>
<feature type="compositionally biased region" description="Polar residues" evidence="7">
    <location>
        <begin position="128"/>
        <end position="149"/>
    </location>
</feature>
<feature type="repeat" description="ANK" evidence="6">
    <location>
        <begin position="1097"/>
        <end position="1129"/>
    </location>
</feature>
<sequence length="1774" mass="192616">MFESSSFLTSRPVVSFLELSIVVYGSRTFFFFFMDLKAGGFKSDKKRGPVTALLSRENSKTVRGSTPHSSSDQDSPPVVPDGMDSPLLGRTNNGAGSISRTSSIRSKRGEQSMERNTSPKPKSRDQTPETGQGDSFLSAGDSSSLGNKTTGKRMIDSAKKKILWLASKNEWGGLEQAMKTLEQTVAANKNSPESIAPLAGIQDEFTGYTPLMYAVKDNRISLMERMMELGCDLTTVNKDNYNAFHLAVLFSREDVIKNLLSRKADITIPAGPREQNVLHLVASRTGGSGASVAKMLLASGAKDFRLARDTEGYLPLHIAVEIGNMHVTKELLNMNGDLQVKATFGPKMENAFHAATRRRDIELLRILNDQGSPVDAVNADGQTALHIAAADGDENIVKYLHMLHANPNISDNEDRTPVLIAAERGKTTVVEILTEKFRASCLDRTKDGSTLLHVASFHGHPETALMLLKKGVPLHMPNKSGARSIHIAARKGHVGVIQTLLLKGEQVDATTNDNYTALHVAVQAGKANVVETLLGYGAQVHIRAGPLQETPLHIAARVTEGGEKCVQMLLKSGCNANINRADGVRPLHVAASEGHFGVVRLLLADGADPLLVNDNGETPLQVACGTSHPGTLSVVQLLLEHVQAGSGSAATYVNTRNTLGESCLHAASSQPRTSNAKGKYPDRDIAQFLLQAGGDVGLDTFQTKENPLHYCASQGNVPVLVALLASIRPTDLQRVVNKQNVLGRSPLQLAAKNGHLQCVLLFLQNQARVDVFDNDGMSALHLASESGHGAVCDALLAHNAFVNSKSRVGLTPIHLASLKGYTELVHSLVTVHHATIDALTLRKETALQLAAGAGQLDVCSLLVELGAETSAADELGRKAIHLAAQQNHSEVVRLFLKHQPALVLAANKDGNTCAHIAAMQGSVDVLQQLMKFDLSIVTASRNRTSESTPLHLAAEGGHADVVKILLEAGALPQDENKAGFTAIQLAAKNGHNVVIDVLRDASPDTLSYASRRTGLNSLHVAACYGQSEIVREMLTYVPAGVRSEAPTSLSGSGVLRELDGEAGLTPLHLASYSGDENVVRLLLNSAGVTVDQPSAQNGFTALHLACRGGHGAVAGLLLSRSTGLLTTPDGHGRSPLHVAAAHGHGRIVELLLGQGADVNAADKAGWTALHLAARAGHLAMVQLLLDSGATPRSCNDNGRIALWYAASEGHTSVLTLLLKREHDAYGLMEDRKFVYNLMVCGKNNNNLPLCEFILESPAPVDVAAKLSHILATLSVKEKERSKDLLEAAKHCESMATELLALASALEGAARLLTAQDRRQMPLLDILVEQEQKEVISHPAVQRYLQEVWLGGLQWAPWKLLLLFLCCVVLPPVWLCLCLPLGHRYDKIPVIRFMAYLTSHIYLMTLLILTSTLPICPVLRTSLLPCWYEWLLLVWLSGVLLAELATPRDRGGLGWLRIAVLFISAIAILIHAVAFLLKPEHWTVALFFRNQLLAVAVLLCCMLLLDFLSFHYLFGPWAIIIGNLMVDACRFLIILAIFMFGFTMHVAALNQPFWARDITPITAKTITGGLNSGVVVTPLDTFQLLFFALFGLTQPADLRMETAQPEWTLFFYKIVFGFYMLVTTVVLINMLIAMMSDTYQRIQAQSDVEWKFGLAKLVRAMHRTAATPSPLNLFTSWISYLWQLSRKQVVHENADDHARLVRQCPPSAGNNKSWLRKFQHKTKVGHRESNALGVVRPAPLSSQMSIVGDRNSLEHVTDWRIVVKQYISNNLTQAN</sequence>
<feature type="repeat" description="ANK" evidence="6">
    <location>
        <begin position="380"/>
        <end position="412"/>
    </location>
</feature>
<evidence type="ECO:0000256" key="6">
    <source>
        <dbReference type="PROSITE-ProRule" id="PRU00023"/>
    </source>
</evidence>
<feature type="transmembrane region" description="Helical" evidence="8">
    <location>
        <begin position="1530"/>
        <end position="1548"/>
    </location>
</feature>
<feature type="repeat" description="ANK" evidence="6">
    <location>
        <begin position="311"/>
        <end position="343"/>
    </location>
</feature>
<evidence type="ECO:0000256" key="4">
    <source>
        <dbReference type="ARBA" id="ARBA00023065"/>
    </source>
</evidence>
<dbReference type="PRINTS" id="PR01097">
    <property type="entry name" value="TRNSRECEPTRP"/>
</dbReference>
<name>A0ABQ9ZGA7_9CRUS</name>
<comment type="caution">
    <text evidence="9">The sequence shown here is derived from an EMBL/GenBank/DDBJ whole genome shotgun (WGS) entry which is preliminary data.</text>
</comment>
<feature type="repeat" description="ANK" evidence="6">
    <location>
        <begin position="1062"/>
        <end position="1084"/>
    </location>
</feature>
<evidence type="ECO:0000313" key="9">
    <source>
        <dbReference type="EMBL" id="KAK4011957.1"/>
    </source>
</evidence>
<keyword evidence="8" id="KW-0472">Membrane</keyword>
<gene>
    <name evidence="9" type="ORF">OUZ56_021061</name>
</gene>
<keyword evidence="8" id="KW-0812">Transmembrane</keyword>
<feature type="transmembrane region" description="Helical" evidence="8">
    <location>
        <begin position="1457"/>
        <end position="1476"/>
    </location>
</feature>
<feature type="repeat" description="ANK" evidence="6">
    <location>
        <begin position="582"/>
        <end position="614"/>
    </location>
</feature>
<evidence type="ECO:0000256" key="2">
    <source>
        <dbReference type="ARBA" id="ARBA00022737"/>
    </source>
</evidence>
<keyword evidence="3 6" id="KW-0040">ANK repeat</keyword>
<keyword evidence="5" id="KW-0407">Ion channel</keyword>
<feature type="repeat" description="ANK" evidence="6">
    <location>
        <begin position="480"/>
        <end position="512"/>
    </location>
</feature>
<proteinExistence type="predicted"/>
<protein>
    <recommendedName>
        <fullName evidence="11">No mechanoreceptor potential C</fullName>
    </recommendedName>
</protein>
<feature type="repeat" description="ANK" evidence="6">
    <location>
        <begin position="775"/>
        <end position="807"/>
    </location>
</feature>
<feature type="transmembrane region" description="Helical" evidence="8">
    <location>
        <begin position="1491"/>
        <end position="1518"/>
    </location>
</feature>
<feature type="repeat" description="ANK" evidence="6">
    <location>
        <begin position="447"/>
        <end position="479"/>
    </location>
</feature>
<feature type="repeat" description="ANK" evidence="6">
    <location>
        <begin position="945"/>
        <end position="977"/>
    </location>
</feature>
<feature type="transmembrane region" description="Helical" evidence="8">
    <location>
        <begin position="1392"/>
        <end position="1414"/>
    </location>
</feature>
<dbReference type="InterPro" id="IPR002153">
    <property type="entry name" value="TRPC_channel"/>
</dbReference>
<dbReference type="PROSITE" id="PS50088">
    <property type="entry name" value="ANK_REPEAT"/>
    <property type="match status" value="17"/>
</dbReference>
<evidence type="ECO:0000256" key="3">
    <source>
        <dbReference type="ARBA" id="ARBA00023043"/>
    </source>
</evidence>